<keyword evidence="4" id="KW-1185">Reference proteome</keyword>
<dbReference type="Proteomes" id="UP000001880">
    <property type="component" value="Chromosome"/>
</dbReference>
<dbReference type="KEGG" id="hoh:Hoch_2087"/>
<dbReference type="STRING" id="502025.Hoch_2087"/>
<dbReference type="HOGENOM" id="CLU_049586_0_0_7"/>
<dbReference type="PROSITE" id="PS51257">
    <property type="entry name" value="PROKAR_LIPOPROTEIN"/>
    <property type="match status" value="1"/>
</dbReference>
<dbReference type="EMBL" id="CP001804">
    <property type="protein sequence ID" value="ACY14632.1"/>
    <property type="molecule type" value="Genomic_DNA"/>
</dbReference>
<feature type="compositionally biased region" description="Gly residues" evidence="1">
    <location>
        <begin position="181"/>
        <end position="199"/>
    </location>
</feature>
<evidence type="ECO:0008006" key="5">
    <source>
        <dbReference type="Google" id="ProtNLM"/>
    </source>
</evidence>
<evidence type="ECO:0000313" key="4">
    <source>
        <dbReference type="Proteomes" id="UP000001880"/>
    </source>
</evidence>
<feature type="compositionally biased region" description="Gly residues" evidence="1">
    <location>
        <begin position="361"/>
        <end position="377"/>
    </location>
</feature>
<feature type="region of interest" description="Disordered" evidence="1">
    <location>
        <begin position="177"/>
        <end position="219"/>
    </location>
</feature>
<sequence length="425" mass="39463">MRSLFVLRREAAAALVSAAALAACTFSPSPLDPVGADGGDAPDTLPAPTDGGPDGTVDAPLDAMPDAMPDARPSLSFDVAHVPDDRQLPGFDTLTLGTATIDTSALTVDGQDYPQSGAGIFFESVPQEGGGPELAVLHLGRLELTGGTVSVTGSRPLVVIAQDEIIINGELSGAANLQTPGPGGFLPGEGEQSGAGGDGSNDNLDDGGGGGAGHATAGARGGHGDCGGCDLGGAGGQAYGDQGQTRLFGGSGGGAAGNSCDAPPGGAGGGAIQLTAGVRIEIGGDGSIHVGGGGGSGGSNCPGNAGGGGGGGAGGSIYLQAPVVNNVGTLAANGGGGGSGRGNTSNPGQNGKASTEVASGGSSGGGVGGNGGCGGASGDSSCPQTGEDNEANGGGGGGAVGRIAVSSDDFSDSGTTSPGVQTTGL</sequence>
<evidence type="ECO:0000256" key="2">
    <source>
        <dbReference type="SAM" id="SignalP"/>
    </source>
</evidence>
<feature type="compositionally biased region" description="Polar residues" evidence="1">
    <location>
        <begin position="414"/>
        <end position="425"/>
    </location>
</feature>
<dbReference type="AlphaFoldDB" id="D0LG30"/>
<dbReference type="PRINTS" id="PR01228">
    <property type="entry name" value="EGGSHELL"/>
</dbReference>
<dbReference type="eggNOG" id="ENOG502ZKV7">
    <property type="taxonomic scope" value="Bacteria"/>
</dbReference>
<name>D0LG30_HALO1</name>
<reference evidence="3 4" key="1">
    <citation type="journal article" date="2010" name="Stand. Genomic Sci.">
        <title>Complete genome sequence of Haliangium ochraceum type strain (SMP-2).</title>
        <authorList>
            <consortium name="US DOE Joint Genome Institute (JGI-PGF)"/>
            <person name="Ivanova N."/>
            <person name="Daum C."/>
            <person name="Lang E."/>
            <person name="Abt B."/>
            <person name="Kopitz M."/>
            <person name="Saunders E."/>
            <person name="Lapidus A."/>
            <person name="Lucas S."/>
            <person name="Glavina Del Rio T."/>
            <person name="Nolan M."/>
            <person name="Tice H."/>
            <person name="Copeland A."/>
            <person name="Cheng J.F."/>
            <person name="Chen F."/>
            <person name="Bruce D."/>
            <person name="Goodwin L."/>
            <person name="Pitluck S."/>
            <person name="Mavromatis K."/>
            <person name="Pati A."/>
            <person name="Mikhailova N."/>
            <person name="Chen A."/>
            <person name="Palaniappan K."/>
            <person name="Land M."/>
            <person name="Hauser L."/>
            <person name="Chang Y.J."/>
            <person name="Jeffries C.D."/>
            <person name="Detter J.C."/>
            <person name="Brettin T."/>
            <person name="Rohde M."/>
            <person name="Goker M."/>
            <person name="Bristow J."/>
            <person name="Markowitz V."/>
            <person name="Eisen J.A."/>
            <person name="Hugenholtz P."/>
            <person name="Kyrpides N.C."/>
            <person name="Klenk H.P."/>
        </authorList>
    </citation>
    <scope>NUCLEOTIDE SEQUENCE [LARGE SCALE GENOMIC DNA]</scope>
    <source>
        <strain evidence="4">DSM 14365 / CIP 107738 / JCM 11303 / AJ 13395 / SMP-2</strain>
    </source>
</reference>
<accession>D0LG30</accession>
<feature type="signal peptide" evidence="2">
    <location>
        <begin position="1"/>
        <end position="22"/>
    </location>
</feature>
<feature type="region of interest" description="Disordered" evidence="1">
    <location>
        <begin position="33"/>
        <end position="72"/>
    </location>
</feature>
<gene>
    <name evidence="3" type="ordered locus">Hoch_2087</name>
</gene>
<feature type="compositionally biased region" description="Gly residues" evidence="1">
    <location>
        <begin position="206"/>
        <end position="219"/>
    </location>
</feature>
<feature type="region of interest" description="Disordered" evidence="1">
    <location>
        <begin position="335"/>
        <end position="425"/>
    </location>
</feature>
<protein>
    <recommendedName>
        <fullName evidence="5">PE-PGRS family protein</fullName>
    </recommendedName>
</protein>
<organism evidence="3 4">
    <name type="scientific">Haliangium ochraceum (strain DSM 14365 / JCM 11303 / SMP-2)</name>
    <dbReference type="NCBI Taxonomy" id="502025"/>
    <lineage>
        <taxon>Bacteria</taxon>
        <taxon>Pseudomonadati</taxon>
        <taxon>Myxococcota</taxon>
        <taxon>Polyangia</taxon>
        <taxon>Haliangiales</taxon>
        <taxon>Kofleriaceae</taxon>
        <taxon>Haliangium</taxon>
    </lineage>
</organism>
<keyword evidence="2" id="KW-0732">Signal</keyword>
<dbReference type="RefSeq" id="WP_012827240.1">
    <property type="nucleotide sequence ID" value="NC_013440.1"/>
</dbReference>
<evidence type="ECO:0000313" key="3">
    <source>
        <dbReference type="EMBL" id="ACY14632.1"/>
    </source>
</evidence>
<evidence type="ECO:0000256" key="1">
    <source>
        <dbReference type="SAM" id="MobiDB-lite"/>
    </source>
</evidence>
<proteinExistence type="predicted"/>
<feature type="chain" id="PRO_5003010565" description="PE-PGRS family protein" evidence="2">
    <location>
        <begin position="23"/>
        <end position="425"/>
    </location>
</feature>
<feature type="compositionally biased region" description="Low complexity" evidence="1">
    <location>
        <begin position="33"/>
        <end position="43"/>
    </location>
</feature>